<dbReference type="SUPFAM" id="SSF103088">
    <property type="entry name" value="OmpA-like"/>
    <property type="match status" value="1"/>
</dbReference>
<dbReference type="EMBL" id="CP043506">
    <property type="protein sequence ID" value="QEO18596.1"/>
    <property type="molecule type" value="Genomic_DNA"/>
</dbReference>
<evidence type="ECO:0000256" key="1">
    <source>
        <dbReference type="SAM" id="MobiDB-lite"/>
    </source>
</evidence>
<organism evidence="2 3">
    <name type="scientific">Acetobacter vaccinii</name>
    <dbReference type="NCBI Taxonomy" id="2592655"/>
    <lineage>
        <taxon>Bacteria</taxon>
        <taxon>Pseudomonadati</taxon>
        <taxon>Pseudomonadota</taxon>
        <taxon>Alphaproteobacteria</taxon>
        <taxon>Acetobacterales</taxon>
        <taxon>Acetobacteraceae</taxon>
        <taxon>Acetobacter</taxon>
    </lineage>
</organism>
<sequence length="298" mass="30652">MAGGMVALGGCNHQDAVDSTFDWVHKMRGGVIATQRPPAPGRYDPYPHVGLTPTDPPDVTSPQARALLTQRLLRDRNLTYRTVAANGSLIPDIPPPPGGTAPKAELPTGASGAVLDAAEAPPRPQQAQSSRPQPDTTTPSTADSPDGEIALPTVRDDKGAAGPQVLPAIPAAPPPPPQIAGVATPADTPTASTRTPNYDLADVKGTGFHFLPDSDQLSSGQDAALAKLVDKTPKGPFYIRGFGNATALDAVNQTDAVRLGLLRASRLAQLLVAHGVPATALHVRGDAFGTGARVSTTP</sequence>
<feature type="region of interest" description="Disordered" evidence="1">
    <location>
        <begin position="87"/>
        <end position="195"/>
    </location>
</feature>
<dbReference type="AlphaFoldDB" id="A0A5C1YQF7"/>
<dbReference type="InterPro" id="IPR036737">
    <property type="entry name" value="OmpA-like_sf"/>
</dbReference>
<evidence type="ECO:0000313" key="3">
    <source>
        <dbReference type="Proteomes" id="UP000324536"/>
    </source>
</evidence>
<protein>
    <recommendedName>
        <fullName evidence="4">OmpA family protein</fullName>
    </recommendedName>
</protein>
<feature type="compositionally biased region" description="Low complexity" evidence="1">
    <location>
        <begin position="125"/>
        <end position="144"/>
    </location>
</feature>
<reference evidence="2 3" key="1">
    <citation type="submission" date="2019-09" db="EMBL/GenBank/DDBJ databases">
        <title>Genome sequencing of strain KACC 21233.</title>
        <authorList>
            <person name="Heo J."/>
            <person name="Kim S.-J."/>
            <person name="Kim J.-S."/>
            <person name="Hong S.-B."/>
            <person name="Kwon S.-W."/>
        </authorList>
    </citation>
    <scope>NUCLEOTIDE SEQUENCE [LARGE SCALE GENOMIC DNA]</scope>
    <source>
        <strain evidence="2 3">KACC 21233</strain>
    </source>
</reference>
<accession>A0A5C1YQF7</accession>
<proteinExistence type="predicted"/>
<dbReference type="OrthoDB" id="7282444at2"/>
<dbReference type="Gene3D" id="3.30.1330.60">
    <property type="entry name" value="OmpA-like domain"/>
    <property type="match status" value="1"/>
</dbReference>
<evidence type="ECO:0000313" key="2">
    <source>
        <dbReference type="EMBL" id="QEO18596.1"/>
    </source>
</evidence>
<evidence type="ECO:0008006" key="4">
    <source>
        <dbReference type="Google" id="ProtNLM"/>
    </source>
</evidence>
<dbReference type="KEGG" id="acek:FLP30_06070"/>
<keyword evidence="3" id="KW-1185">Reference proteome</keyword>
<name>A0A5C1YQF7_9PROT</name>
<gene>
    <name evidence="2" type="ORF">FLP30_06070</name>
</gene>
<dbReference type="Proteomes" id="UP000324536">
    <property type="component" value="Chromosome"/>
</dbReference>